<evidence type="ECO:0000259" key="4">
    <source>
        <dbReference type="PROSITE" id="PS51118"/>
    </source>
</evidence>
<evidence type="ECO:0000256" key="3">
    <source>
        <dbReference type="ARBA" id="ARBA00023163"/>
    </source>
</evidence>
<dbReference type="AlphaFoldDB" id="A0A2W5T633"/>
<keyword evidence="1" id="KW-0805">Transcription regulation</keyword>
<evidence type="ECO:0000256" key="1">
    <source>
        <dbReference type="ARBA" id="ARBA00023015"/>
    </source>
</evidence>
<evidence type="ECO:0000313" key="5">
    <source>
        <dbReference type="EMBL" id="PZR08443.1"/>
    </source>
</evidence>
<dbReference type="InterPro" id="IPR036390">
    <property type="entry name" value="WH_DNA-bd_sf"/>
</dbReference>
<comment type="caution">
    <text evidence="5">The sequence shown here is derived from an EMBL/GenBank/DDBJ whole genome shotgun (WGS) entry which is preliminary data.</text>
</comment>
<feature type="domain" description="HTH hxlR-type" evidence="4">
    <location>
        <begin position="14"/>
        <end position="113"/>
    </location>
</feature>
<proteinExistence type="predicted"/>
<dbReference type="PROSITE" id="PS51118">
    <property type="entry name" value="HTH_HXLR"/>
    <property type="match status" value="1"/>
</dbReference>
<evidence type="ECO:0000313" key="6">
    <source>
        <dbReference type="Proteomes" id="UP000249061"/>
    </source>
</evidence>
<reference evidence="5 6" key="1">
    <citation type="submission" date="2017-08" db="EMBL/GenBank/DDBJ databases">
        <title>Infants hospitalized years apart are colonized by the same room-sourced microbial strains.</title>
        <authorList>
            <person name="Brooks B."/>
            <person name="Olm M.R."/>
            <person name="Firek B.A."/>
            <person name="Baker R."/>
            <person name="Thomas B.C."/>
            <person name="Morowitz M.J."/>
            <person name="Banfield J.F."/>
        </authorList>
    </citation>
    <scope>NUCLEOTIDE SEQUENCE [LARGE SCALE GENOMIC DNA]</scope>
    <source>
        <strain evidence="5">S2_003_000_R2_14</strain>
    </source>
</reference>
<dbReference type="PANTHER" id="PTHR33204:SF18">
    <property type="entry name" value="TRANSCRIPTIONAL REGULATORY PROTEIN"/>
    <property type="match status" value="1"/>
</dbReference>
<sequence>MRREAVLEASRKGCSVAGALDIIGERWTMLVIREAFLGLRRFDDFQIAIGCARNVLTARLARLVEAGVLQRVPYRDEGQRERHEYRLTPAGHELYPVLQALRQWGDRWVNDGAPPIEVFHRDCGCPVHADVRCVNGHGPLIARETDVRVLKRRRSR</sequence>
<keyword evidence="2" id="KW-0238">DNA-binding</keyword>
<protein>
    <submittedName>
        <fullName evidence="5">Transcriptional regulator</fullName>
    </submittedName>
</protein>
<dbReference type="SUPFAM" id="SSF46785">
    <property type="entry name" value="Winged helix' DNA-binding domain"/>
    <property type="match status" value="1"/>
</dbReference>
<dbReference type="GO" id="GO:0003677">
    <property type="term" value="F:DNA binding"/>
    <property type="evidence" value="ECO:0007669"/>
    <property type="project" value="UniProtKB-KW"/>
</dbReference>
<dbReference type="Pfam" id="PF01638">
    <property type="entry name" value="HxlR"/>
    <property type="match status" value="1"/>
</dbReference>
<accession>A0A2W5T633</accession>
<dbReference type="InterPro" id="IPR036388">
    <property type="entry name" value="WH-like_DNA-bd_sf"/>
</dbReference>
<gene>
    <name evidence="5" type="ORF">DI536_25030</name>
</gene>
<dbReference type="PANTHER" id="PTHR33204">
    <property type="entry name" value="TRANSCRIPTIONAL REGULATOR, MARR FAMILY"/>
    <property type="match status" value="1"/>
</dbReference>
<dbReference type="InterPro" id="IPR002577">
    <property type="entry name" value="HTH_HxlR"/>
</dbReference>
<dbReference type="Proteomes" id="UP000249061">
    <property type="component" value="Unassembled WGS sequence"/>
</dbReference>
<name>A0A2W5T633_9BACT</name>
<organism evidence="5 6">
    <name type="scientific">Archangium gephyra</name>
    <dbReference type="NCBI Taxonomy" id="48"/>
    <lineage>
        <taxon>Bacteria</taxon>
        <taxon>Pseudomonadati</taxon>
        <taxon>Myxococcota</taxon>
        <taxon>Myxococcia</taxon>
        <taxon>Myxococcales</taxon>
        <taxon>Cystobacterineae</taxon>
        <taxon>Archangiaceae</taxon>
        <taxon>Archangium</taxon>
    </lineage>
</organism>
<dbReference type="Gene3D" id="1.10.10.10">
    <property type="entry name" value="Winged helix-like DNA-binding domain superfamily/Winged helix DNA-binding domain"/>
    <property type="match status" value="1"/>
</dbReference>
<keyword evidence="3" id="KW-0804">Transcription</keyword>
<evidence type="ECO:0000256" key="2">
    <source>
        <dbReference type="ARBA" id="ARBA00023125"/>
    </source>
</evidence>
<dbReference type="EMBL" id="QFQP01000025">
    <property type="protein sequence ID" value="PZR08443.1"/>
    <property type="molecule type" value="Genomic_DNA"/>
</dbReference>